<dbReference type="InterPro" id="IPR000571">
    <property type="entry name" value="Znf_CCCH"/>
</dbReference>
<keyword evidence="1" id="KW-0863">Zinc-finger</keyword>
<feature type="region of interest" description="Disordered" evidence="2">
    <location>
        <begin position="1"/>
        <end position="33"/>
    </location>
</feature>
<feature type="compositionally biased region" description="Basic and acidic residues" evidence="2">
    <location>
        <begin position="24"/>
        <end position="33"/>
    </location>
</feature>
<keyword evidence="1" id="KW-0862">Zinc</keyword>
<evidence type="ECO:0000259" key="3">
    <source>
        <dbReference type="PROSITE" id="PS50103"/>
    </source>
</evidence>
<evidence type="ECO:0000256" key="2">
    <source>
        <dbReference type="SAM" id="MobiDB-lite"/>
    </source>
</evidence>
<dbReference type="PROSITE" id="PS50103">
    <property type="entry name" value="ZF_C3H1"/>
    <property type="match status" value="1"/>
</dbReference>
<feature type="region of interest" description="Disordered" evidence="2">
    <location>
        <begin position="95"/>
        <end position="166"/>
    </location>
</feature>
<dbReference type="OrthoDB" id="2355984at2759"/>
<feature type="non-terminal residue" evidence="4">
    <location>
        <position position="1"/>
    </location>
</feature>
<feature type="compositionally biased region" description="Polar residues" evidence="2">
    <location>
        <begin position="1"/>
        <end position="23"/>
    </location>
</feature>
<dbReference type="GO" id="GO:0008270">
    <property type="term" value="F:zinc ion binding"/>
    <property type="evidence" value="ECO:0007669"/>
    <property type="project" value="UniProtKB-KW"/>
</dbReference>
<dbReference type="RefSeq" id="XP_041154857.1">
    <property type="nucleotide sequence ID" value="XM_041298633.1"/>
</dbReference>
<protein>
    <recommendedName>
        <fullName evidence="3">C3H1-type domain-containing protein</fullName>
    </recommendedName>
</protein>
<feature type="compositionally biased region" description="Basic and acidic residues" evidence="2">
    <location>
        <begin position="410"/>
        <end position="423"/>
    </location>
</feature>
<reference evidence="4" key="1">
    <citation type="journal article" date="2020" name="New Phytol.">
        <title>Comparative genomics reveals dynamic genome evolution in host specialist ectomycorrhizal fungi.</title>
        <authorList>
            <person name="Lofgren L.A."/>
            <person name="Nguyen N.H."/>
            <person name="Vilgalys R."/>
            <person name="Ruytinx J."/>
            <person name="Liao H.L."/>
            <person name="Branco S."/>
            <person name="Kuo A."/>
            <person name="LaButti K."/>
            <person name="Lipzen A."/>
            <person name="Andreopoulos W."/>
            <person name="Pangilinan J."/>
            <person name="Riley R."/>
            <person name="Hundley H."/>
            <person name="Na H."/>
            <person name="Barry K."/>
            <person name="Grigoriev I.V."/>
            <person name="Stajich J.E."/>
            <person name="Kennedy P.G."/>
        </authorList>
    </citation>
    <scope>NUCLEOTIDE SEQUENCE</scope>
    <source>
        <strain evidence="4">S12</strain>
    </source>
</reference>
<accession>A0A9P7AE52</accession>
<proteinExistence type="predicted"/>
<feature type="zinc finger region" description="C3H1-type" evidence="1">
    <location>
        <begin position="380"/>
        <end position="408"/>
    </location>
</feature>
<keyword evidence="1" id="KW-0479">Metal-binding</keyword>
<organism evidence="4 5">
    <name type="scientific">Suillus plorans</name>
    <dbReference type="NCBI Taxonomy" id="116603"/>
    <lineage>
        <taxon>Eukaryota</taxon>
        <taxon>Fungi</taxon>
        <taxon>Dikarya</taxon>
        <taxon>Basidiomycota</taxon>
        <taxon>Agaricomycotina</taxon>
        <taxon>Agaricomycetes</taxon>
        <taxon>Agaricomycetidae</taxon>
        <taxon>Boletales</taxon>
        <taxon>Suillineae</taxon>
        <taxon>Suillaceae</taxon>
        <taxon>Suillus</taxon>
    </lineage>
</organism>
<sequence length="432" mass="48124">TLMSDNGNGPSQPPADSSQTMSFRSEHPTRLSDAECVEKCNELVEQYRRRENPKVDTILALRQTLLDSPTVEEGGSLPDALAVFVSMLDSIDRANGKAAERGKERGHERGKERGQSSQQQEADGRTTEPGDEDQEGEERVRRERDSSESSDEDERPSKRSKGRLDTSKFPWHEKRVSAIAALSPDIKQTFEQLERFSVDPKGVVRDILSTPGCPPFPPEQWLNIVQWKVVDLGKVLEAAHSTDLEPKQTHVIDDKVELSFRASKSTAGIHSASDHNIAFTKYINALTFVFPQRWEEYTSWNAHMSGLFHAFETSRHSRVIEYDKAARTLVSLQRHIRLTDYSAFGELQYTFLSSFGVGPNSSESGTGGGGKSDRTSGGGGRKREPCHKWNRGTCLKSSSECYFSHCCDRKGCRGAHKKSDCPRLGKTGEGSK</sequence>
<keyword evidence="5" id="KW-1185">Reference proteome</keyword>
<feature type="region of interest" description="Disordered" evidence="2">
    <location>
        <begin position="359"/>
        <end position="384"/>
    </location>
</feature>
<feature type="compositionally biased region" description="Basic and acidic residues" evidence="2">
    <location>
        <begin position="95"/>
        <end position="114"/>
    </location>
</feature>
<gene>
    <name evidence="4" type="ORF">HD556DRAFT_1246703</name>
</gene>
<dbReference type="Proteomes" id="UP000719766">
    <property type="component" value="Unassembled WGS sequence"/>
</dbReference>
<name>A0A9P7AE52_9AGAM</name>
<feature type="compositionally biased region" description="Basic and acidic residues" evidence="2">
    <location>
        <begin position="137"/>
        <end position="147"/>
    </location>
</feature>
<evidence type="ECO:0000313" key="4">
    <source>
        <dbReference type="EMBL" id="KAG1787511.1"/>
    </source>
</evidence>
<dbReference type="AlphaFoldDB" id="A0A9P7AE52"/>
<feature type="domain" description="C3H1-type" evidence="3">
    <location>
        <begin position="380"/>
        <end position="408"/>
    </location>
</feature>
<comment type="caution">
    <text evidence="4">The sequence shown here is derived from an EMBL/GenBank/DDBJ whole genome shotgun (WGS) entry which is preliminary data.</text>
</comment>
<evidence type="ECO:0000313" key="5">
    <source>
        <dbReference type="Proteomes" id="UP000719766"/>
    </source>
</evidence>
<evidence type="ECO:0000256" key="1">
    <source>
        <dbReference type="PROSITE-ProRule" id="PRU00723"/>
    </source>
</evidence>
<feature type="region of interest" description="Disordered" evidence="2">
    <location>
        <begin position="410"/>
        <end position="432"/>
    </location>
</feature>
<dbReference type="GeneID" id="64592397"/>
<dbReference type="EMBL" id="JABBWE010000078">
    <property type="protein sequence ID" value="KAG1787511.1"/>
    <property type="molecule type" value="Genomic_DNA"/>
</dbReference>